<feature type="transmembrane region" description="Helical" evidence="1">
    <location>
        <begin position="28"/>
        <end position="50"/>
    </location>
</feature>
<dbReference type="AlphaFoldDB" id="A0A2R7YYN8"/>
<evidence type="ECO:0000313" key="3">
    <source>
        <dbReference type="Proteomes" id="UP000244867"/>
    </source>
</evidence>
<keyword evidence="1" id="KW-1133">Transmembrane helix</keyword>
<accession>A0A2R7YYN8</accession>
<dbReference type="Proteomes" id="UP000244867">
    <property type="component" value="Unassembled WGS sequence"/>
</dbReference>
<evidence type="ECO:0000256" key="1">
    <source>
        <dbReference type="SAM" id="Phobius"/>
    </source>
</evidence>
<proteinExistence type="predicted"/>
<dbReference type="Pfam" id="PF10724">
    <property type="entry name" value="DUF2516"/>
    <property type="match status" value="1"/>
</dbReference>
<name>A0A2R7YYN8_9ACTN</name>
<organism evidence="2 3">
    <name type="scientific">Nocardioides currus</name>
    <dbReference type="NCBI Taxonomy" id="2133958"/>
    <lineage>
        <taxon>Bacteria</taxon>
        <taxon>Bacillati</taxon>
        <taxon>Actinomycetota</taxon>
        <taxon>Actinomycetes</taxon>
        <taxon>Propionibacteriales</taxon>
        <taxon>Nocardioidaceae</taxon>
        <taxon>Nocardioides</taxon>
    </lineage>
</organism>
<evidence type="ECO:0000313" key="2">
    <source>
        <dbReference type="EMBL" id="PUA81498.1"/>
    </source>
</evidence>
<dbReference type="EMBL" id="PYXZ01000002">
    <property type="protein sequence ID" value="PUA81498.1"/>
    <property type="molecule type" value="Genomic_DNA"/>
</dbReference>
<dbReference type="InterPro" id="IPR019662">
    <property type="entry name" value="DUF2516"/>
</dbReference>
<gene>
    <name evidence="2" type="ORF">C7S10_05280</name>
</gene>
<sequence>MTPTTLTTDPSTYGEVVNLFELQGNVTLVLFLVLLVVKGFAFVNSVLYPTQAYPAASRGTKAAWTIGLGIGLVAHLLLGVLIVNLAFTVAALVYILDTRPALAEVTSPR</sequence>
<reference evidence="2 3" key="1">
    <citation type="submission" date="2018-03" db="EMBL/GenBank/DDBJ databases">
        <authorList>
            <person name="Keele B.F."/>
        </authorList>
    </citation>
    <scope>NUCLEOTIDE SEQUENCE [LARGE SCALE GENOMIC DNA]</scope>
    <source>
        <strain evidence="2 3">IB-3</strain>
    </source>
</reference>
<keyword evidence="3" id="KW-1185">Reference proteome</keyword>
<keyword evidence="1" id="KW-0812">Transmembrane</keyword>
<comment type="caution">
    <text evidence="2">The sequence shown here is derived from an EMBL/GenBank/DDBJ whole genome shotgun (WGS) entry which is preliminary data.</text>
</comment>
<feature type="transmembrane region" description="Helical" evidence="1">
    <location>
        <begin position="62"/>
        <end position="95"/>
    </location>
</feature>
<keyword evidence="1" id="KW-0472">Membrane</keyword>
<protein>
    <submittedName>
        <fullName evidence="2">DUF2516 domain-containing protein</fullName>
    </submittedName>
</protein>